<feature type="coiled-coil region" evidence="1">
    <location>
        <begin position="100"/>
        <end position="127"/>
    </location>
</feature>
<accession>A0A368FKZ9</accession>
<organism evidence="2 3">
    <name type="scientific">Ancylostoma caninum</name>
    <name type="common">Dog hookworm</name>
    <dbReference type="NCBI Taxonomy" id="29170"/>
    <lineage>
        <taxon>Eukaryota</taxon>
        <taxon>Metazoa</taxon>
        <taxon>Ecdysozoa</taxon>
        <taxon>Nematoda</taxon>
        <taxon>Chromadorea</taxon>
        <taxon>Rhabditida</taxon>
        <taxon>Rhabditina</taxon>
        <taxon>Rhabditomorpha</taxon>
        <taxon>Strongyloidea</taxon>
        <taxon>Ancylostomatidae</taxon>
        <taxon>Ancylostomatinae</taxon>
        <taxon>Ancylostoma</taxon>
    </lineage>
</organism>
<protein>
    <submittedName>
        <fullName evidence="2">Uncharacterized protein</fullName>
    </submittedName>
</protein>
<dbReference type="STRING" id="29170.A0A368FKZ9"/>
<evidence type="ECO:0000256" key="1">
    <source>
        <dbReference type="SAM" id="Coils"/>
    </source>
</evidence>
<keyword evidence="3" id="KW-1185">Reference proteome</keyword>
<reference evidence="2 3" key="1">
    <citation type="submission" date="2014-10" db="EMBL/GenBank/DDBJ databases">
        <title>Draft genome of the hookworm Ancylostoma caninum.</title>
        <authorList>
            <person name="Mitreva M."/>
        </authorList>
    </citation>
    <scope>NUCLEOTIDE SEQUENCE [LARGE SCALE GENOMIC DNA]</scope>
    <source>
        <strain evidence="2 3">Baltimore</strain>
    </source>
</reference>
<dbReference type="SUPFAM" id="SSF50978">
    <property type="entry name" value="WD40 repeat-like"/>
    <property type="match status" value="1"/>
</dbReference>
<dbReference type="OrthoDB" id="192402at2759"/>
<dbReference type="InterPro" id="IPR036322">
    <property type="entry name" value="WD40_repeat_dom_sf"/>
</dbReference>
<dbReference type="Proteomes" id="UP000252519">
    <property type="component" value="Unassembled WGS sequence"/>
</dbReference>
<evidence type="ECO:0000313" key="2">
    <source>
        <dbReference type="EMBL" id="RCN32208.1"/>
    </source>
</evidence>
<dbReference type="AlphaFoldDB" id="A0A368FKZ9"/>
<name>A0A368FKZ9_ANCCA</name>
<gene>
    <name evidence="2" type="ORF">ANCCAN_21994</name>
</gene>
<sequence>MLTGVRQDGSGELAVFSIDPTGEVHFICRSPCSPPGVACCSAIASSISQLWLMSVPKDRKGALTGVLCPLLRFLNRDGKLRFPLISNYVSSRFRRVLQLTQEADMENKTLEEKLAELELCANSANDLSELRRVLDAQQQCFECYLKHKNGVEHPGTVADCNCICHEILLKMLIFVDGENSGRVCFKLIDHNLFNEALAMKRFEKPEQEGEEDDGWNFVLRRVDTPDHYIEVDGVITNIAISVDKKQLFVSYETRAFASSTKYSVYCVDLEKMVLDKFPFSGAMLSNEQAFLCSNEFLLASAVGEEVHIWARRHGGNAVQRLAVDTRIVDLSLHPTNNTLITASQNYLAVWSTTQPN</sequence>
<keyword evidence="1" id="KW-0175">Coiled coil</keyword>
<comment type="caution">
    <text evidence="2">The sequence shown here is derived from an EMBL/GenBank/DDBJ whole genome shotgun (WGS) entry which is preliminary data.</text>
</comment>
<evidence type="ECO:0000313" key="3">
    <source>
        <dbReference type="Proteomes" id="UP000252519"/>
    </source>
</evidence>
<dbReference type="EMBL" id="JOJR01001137">
    <property type="protein sequence ID" value="RCN32208.1"/>
    <property type="molecule type" value="Genomic_DNA"/>
</dbReference>
<proteinExistence type="predicted"/>